<comment type="caution">
    <text evidence="1">The sequence shown here is derived from an EMBL/GenBank/DDBJ whole genome shotgun (WGS) entry which is preliminary data.</text>
</comment>
<evidence type="ECO:0000313" key="2">
    <source>
        <dbReference type="Proteomes" id="UP000678393"/>
    </source>
</evidence>
<dbReference type="GO" id="GO:0035091">
    <property type="term" value="F:phosphatidylinositol binding"/>
    <property type="evidence" value="ECO:0007669"/>
    <property type="project" value="TreeGrafter"/>
</dbReference>
<reference evidence="1" key="1">
    <citation type="submission" date="2021-04" db="EMBL/GenBank/DDBJ databases">
        <authorList>
            <consortium name="Molecular Ecology Group"/>
        </authorList>
    </citation>
    <scope>NUCLEOTIDE SEQUENCE</scope>
</reference>
<dbReference type="AlphaFoldDB" id="A0A8S3Z125"/>
<dbReference type="PANTHER" id="PTHR34932">
    <property type="entry name" value="TRPL TRANSLOCATION DEFECT PROTEIN 14"/>
    <property type="match status" value="1"/>
</dbReference>
<dbReference type="GO" id="GO:0070300">
    <property type="term" value="F:phosphatidic acid binding"/>
    <property type="evidence" value="ECO:0007669"/>
    <property type="project" value="TreeGrafter"/>
</dbReference>
<organism evidence="1 2">
    <name type="scientific">Candidula unifasciata</name>
    <dbReference type="NCBI Taxonomy" id="100452"/>
    <lineage>
        <taxon>Eukaryota</taxon>
        <taxon>Metazoa</taxon>
        <taxon>Spiralia</taxon>
        <taxon>Lophotrochozoa</taxon>
        <taxon>Mollusca</taxon>
        <taxon>Gastropoda</taxon>
        <taxon>Heterobranchia</taxon>
        <taxon>Euthyneura</taxon>
        <taxon>Panpulmonata</taxon>
        <taxon>Eupulmonata</taxon>
        <taxon>Stylommatophora</taxon>
        <taxon>Helicina</taxon>
        <taxon>Helicoidea</taxon>
        <taxon>Geomitridae</taxon>
        <taxon>Candidula</taxon>
    </lineage>
</organism>
<evidence type="ECO:0000313" key="1">
    <source>
        <dbReference type="EMBL" id="CAG5122669.1"/>
    </source>
</evidence>
<dbReference type="PANTHER" id="PTHR34932:SF1">
    <property type="entry name" value="TRPL TRANSLOCATION DEFECT PROTEIN 14"/>
    <property type="match status" value="1"/>
</dbReference>
<dbReference type="Proteomes" id="UP000678393">
    <property type="component" value="Unassembled WGS sequence"/>
</dbReference>
<dbReference type="InterPro" id="IPR033469">
    <property type="entry name" value="CYTH-like_dom_sf"/>
</dbReference>
<dbReference type="GO" id="GO:0005525">
    <property type="term" value="F:GTP binding"/>
    <property type="evidence" value="ECO:0007669"/>
    <property type="project" value="TreeGrafter"/>
</dbReference>
<dbReference type="Gene3D" id="2.40.320.10">
    <property type="entry name" value="Hypothetical Protein Pfu-838710-001"/>
    <property type="match status" value="1"/>
</dbReference>
<dbReference type="OrthoDB" id="6375174at2759"/>
<name>A0A8S3Z125_9EUPU</name>
<protein>
    <submittedName>
        <fullName evidence="1">Uncharacterized protein</fullName>
    </submittedName>
</protein>
<feature type="non-terminal residue" evidence="1">
    <location>
        <position position="1"/>
    </location>
</feature>
<accession>A0A8S3Z125</accession>
<proteinExistence type="predicted"/>
<dbReference type="SUPFAM" id="SSF55154">
    <property type="entry name" value="CYTH-like phosphatases"/>
    <property type="match status" value="1"/>
</dbReference>
<dbReference type="InterPro" id="IPR053227">
    <property type="entry name" value="TRPL-trafficking_regulator"/>
</dbReference>
<dbReference type="EMBL" id="CAJHNH020001336">
    <property type="protein sequence ID" value="CAG5122669.1"/>
    <property type="molecule type" value="Genomic_DNA"/>
</dbReference>
<sequence>ILMAQKDQQHFTVFKIRRCFLWNNQYFQLDVYQEPAPPRCKGLILLETFTTERDTPTFPSFLTIEREVTNDPNYSMFNLSQKGDLVHDVDSLDDDSFASFALMNQPSADN</sequence>
<keyword evidence="2" id="KW-1185">Reference proteome</keyword>
<dbReference type="GO" id="GO:0045494">
    <property type="term" value="P:photoreceptor cell maintenance"/>
    <property type="evidence" value="ECO:0007669"/>
    <property type="project" value="TreeGrafter"/>
</dbReference>
<gene>
    <name evidence="1" type="ORF">CUNI_LOCUS8227</name>
</gene>